<dbReference type="EMBL" id="CP036150">
    <property type="protein sequence ID" value="QEN06733.1"/>
    <property type="molecule type" value="Genomic_DNA"/>
</dbReference>
<dbReference type="RefSeq" id="WP_149484816.1">
    <property type="nucleotide sequence ID" value="NZ_CP036150.1"/>
</dbReference>
<gene>
    <name evidence="4" type="ORF">EXM22_01520</name>
</gene>
<feature type="domain" description="Sulfatase N-terminal" evidence="3">
    <location>
        <begin position="4"/>
        <end position="346"/>
    </location>
</feature>
<dbReference type="GO" id="GO:0008484">
    <property type="term" value="F:sulfuric ester hydrolase activity"/>
    <property type="evidence" value="ECO:0007669"/>
    <property type="project" value="TreeGrafter"/>
</dbReference>
<proteinExistence type="predicted"/>
<name>A0A5C1QF51_9SPIO</name>
<accession>A0A5C1QF51</accession>
<dbReference type="AlphaFoldDB" id="A0A5C1QF51"/>
<keyword evidence="5" id="KW-1185">Reference proteome</keyword>
<dbReference type="PANTHER" id="PTHR45953">
    <property type="entry name" value="IDURONATE 2-SULFATASE"/>
    <property type="match status" value="1"/>
</dbReference>
<dbReference type="InterPro" id="IPR000917">
    <property type="entry name" value="Sulfatase_N"/>
</dbReference>
<reference evidence="4 5" key="1">
    <citation type="submission" date="2019-02" db="EMBL/GenBank/DDBJ databases">
        <title>Complete Genome Sequence and Methylome Analysis of free living Spirochaetas.</title>
        <authorList>
            <person name="Fomenkov A."/>
            <person name="Dubinina G."/>
            <person name="Leshcheva N."/>
            <person name="Mikheeva N."/>
            <person name="Grabovich M."/>
            <person name="Vincze T."/>
            <person name="Roberts R.J."/>
        </authorList>
    </citation>
    <scope>NUCLEOTIDE SEQUENCE [LARGE SCALE GENOMIC DNA]</scope>
    <source>
        <strain evidence="4 5">K2</strain>
    </source>
</reference>
<protein>
    <recommendedName>
        <fullName evidence="3">Sulfatase N-terminal domain-containing protein</fullName>
    </recommendedName>
</protein>
<sequence>MNQPNILFILTDQHNASISGFEGNRIIDTPSLDGLASQGMQFGKAYCQSPLCVPSRSSLLTGRYCRNINVYDNQDILDTAYDTIPGTFAAAGYSTALVGKAHFNGEQYHGYQYRPYGDIFGQGHQPDPRRVPEKGDAGLGDILYQAGPSQIPLPLTQTEICTHESVKWLQSHVSLHPDQPFFLSVHYDKPHFPINPPPSLYEKYRDLVQLPPHWRHGLHGDSHLKKLSPFVRENFICEGSYQVPEETHLNCLAAYYGCIEWVDTNIGRLLESLDYLGLSDNTIVVYSSDHGDMASYHGSWQKMVFYDHSSRVPLIMKYPGIIPEAEVCLDPVGLIDLFPTFCGMANLTIPEGLDGINLAPHFSGELIGRDRIYGESVLIHKPQFAGAMVRTNDWKCCYYLDGSVELYDMENDPEEENNLAIEESSTAEELVEDIKQFWNPEEQIFRYNKNPKSPREKHFYPYSNQYFANGGWFDARP</sequence>
<dbReference type="SUPFAM" id="SSF53649">
    <property type="entry name" value="Alkaline phosphatase-like"/>
    <property type="match status" value="1"/>
</dbReference>
<evidence type="ECO:0000313" key="5">
    <source>
        <dbReference type="Proteomes" id="UP000324209"/>
    </source>
</evidence>
<dbReference type="KEGG" id="ock:EXM22_01520"/>
<keyword evidence="1" id="KW-0479">Metal-binding</keyword>
<dbReference type="GO" id="GO:0005737">
    <property type="term" value="C:cytoplasm"/>
    <property type="evidence" value="ECO:0007669"/>
    <property type="project" value="TreeGrafter"/>
</dbReference>
<evidence type="ECO:0000256" key="1">
    <source>
        <dbReference type="ARBA" id="ARBA00022723"/>
    </source>
</evidence>
<organism evidence="4 5">
    <name type="scientific">Oceanispirochaeta crateris</name>
    <dbReference type="NCBI Taxonomy" id="2518645"/>
    <lineage>
        <taxon>Bacteria</taxon>
        <taxon>Pseudomonadati</taxon>
        <taxon>Spirochaetota</taxon>
        <taxon>Spirochaetia</taxon>
        <taxon>Spirochaetales</taxon>
        <taxon>Spirochaetaceae</taxon>
        <taxon>Oceanispirochaeta</taxon>
    </lineage>
</organism>
<evidence type="ECO:0000256" key="2">
    <source>
        <dbReference type="ARBA" id="ARBA00022801"/>
    </source>
</evidence>
<dbReference type="PANTHER" id="PTHR45953:SF1">
    <property type="entry name" value="IDURONATE 2-SULFATASE"/>
    <property type="match status" value="1"/>
</dbReference>
<keyword evidence="2" id="KW-0378">Hydrolase</keyword>
<dbReference type="GO" id="GO:0046872">
    <property type="term" value="F:metal ion binding"/>
    <property type="evidence" value="ECO:0007669"/>
    <property type="project" value="UniProtKB-KW"/>
</dbReference>
<dbReference type="InterPro" id="IPR017850">
    <property type="entry name" value="Alkaline_phosphatase_core_sf"/>
</dbReference>
<dbReference type="OrthoDB" id="312425at2"/>
<dbReference type="Gene3D" id="3.40.720.10">
    <property type="entry name" value="Alkaline Phosphatase, subunit A"/>
    <property type="match status" value="1"/>
</dbReference>
<dbReference type="Pfam" id="PF00884">
    <property type="entry name" value="Sulfatase"/>
    <property type="match status" value="1"/>
</dbReference>
<dbReference type="Proteomes" id="UP000324209">
    <property type="component" value="Chromosome"/>
</dbReference>
<evidence type="ECO:0000259" key="3">
    <source>
        <dbReference type="Pfam" id="PF00884"/>
    </source>
</evidence>
<evidence type="ECO:0000313" key="4">
    <source>
        <dbReference type="EMBL" id="QEN06733.1"/>
    </source>
</evidence>